<organism evidence="4 5">
    <name type="scientific">Rhizopus stolonifer</name>
    <name type="common">Rhizopus nigricans</name>
    <dbReference type="NCBI Taxonomy" id="4846"/>
    <lineage>
        <taxon>Eukaryota</taxon>
        <taxon>Fungi</taxon>
        <taxon>Fungi incertae sedis</taxon>
        <taxon>Mucoromycota</taxon>
        <taxon>Mucoromycotina</taxon>
        <taxon>Mucoromycetes</taxon>
        <taxon>Mucorales</taxon>
        <taxon>Mucorineae</taxon>
        <taxon>Rhizopodaceae</taxon>
        <taxon>Rhizopus</taxon>
    </lineage>
</organism>
<protein>
    <recommendedName>
        <fullName evidence="3">GH16 domain-containing protein</fullName>
    </recommendedName>
</protein>
<dbReference type="SUPFAM" id="SSF49899">
    <property type="entry name" value="Concanavalin A-like lectins/glucanases"/>
    <property type="match status" value="1"/>
</dbReference>
<evidence type="ECO:0000256" key="1">
    <source>
        <dbReference type="ARBA" id="ARBA00006865"/>
    </source>
</evidence>
<dbReference type="InterPro" id="IPR050546">
    <property type="entry name" value="Glycosyl_Hydrlase_16"/>
</dbReference>
<dbReference type="InterPro" id="IPR000757">
    <property type="entry name" value="Beta-glucanase-like"/>
</dbReference>
<dbReference type="Proteomes" id="UP000253551">
    <property type="component" value="Unassembled WGS sequence"/>
</dbReference>
<evidence type="ECO:0000259" key="3">
    <source>
        <dbReference type="PROSITE" id="PS51762"/>
    </source>
</evidence>
<keyword evidence="2" id="KW-0732">Signal</keyword>
<proteinExistence type="inferred from homology"/>
<evidence type="ECO:0000313" key="5">
    <source>
        <dbReference type="Proteomes" id="UP000253551"/>
    </source>
</evidence>
<dbReference type="PROSITE" id="PS51762">
    <property type="entry name" value="GH16_2"/>
    <property type="match status" value="1"/>
</dbReference>
<evidence type="ECO:0000256" key="2">
    <source>
        <dbReference type="SAM" id="SignalP"/>
    </source>
</evidence>
<sequence length="213" mass="24001">MKLYTAPVFLLFSSGILCFELNKEFYQKKSHRRLRTPIHAASANLTSHNESMDDDNKQCLVFEDHFNTLNFKNWQHEITLSGGGNWEFQYYTNNRSNTFVDDGILYIKPTLTSETLGENAVKEGGRIALYSGAPSEDCTDHSNFGCERTAGAVSGGVYINPIQSARLRTINSMSTRYGKVEVRAKLPKGDWLWPAIWMLPKDSAYGTWPASGK</sequence>
<dbReference type="AlphaFoldDB" id="A0A367IYE9"/>
<dbReference type="STRING" id="4846.A0A367IYE9"/>
<dbReference type="Gene3D" id="2.60.120.200">
    <property type="match status" value="1"/>
</dbReference>
<dbReference type="PANTHER" id="PTHR10963:SF55">
    <property type="entry name" value="GLYCOSIDE HYDROLASE FAMILY 16 PROTEIN"/>
    <property type="match status" value="1"/>
</dbReference>
<comment type="similarity">
    <text evidence="1">Belongs to the glycosyl hydrolase 16 family.</text>
</comment>
<comment type="caution">
    <text evidence="4">The sequence shown here is derived from an EMBL/GenBank/DDBJ whole genome shotgun (WGS) entry which is preliminary data.</text>
</comment>
<dbReference type="EMBL" id="PJQM01005015">
    <property type="protein sequence ID" value="RCH82682.1"/>
    <property type="molecule type" value="Genomic_DNA"/>
</dbReference>
<gene>
    <name evidence="4" type="ORF">CU098_008177</name>
</gene>
<accession>A0A367IYE9</accession>
<feature type="chain" id="PRO_5016935799" description="GH16 domain-containing protein" evidence="2">
    <location>
        <begin position="19"/>
        <end position="213"/>
    </location>
</feature>
<dbReference type="PANTHER" id="PTHR10963">
    <property type="entry name" value="GLYCOSYL HYDROLASE-RELATED"/>
    <property type="match status" value="1"/>
</dbReference>
<evidence type="ECO:0000313" key="4">
    <source>
        <dbReference type="EMBL" id="RCH82682.1"/>
    </source>
</evidence>
<keyword evidence="5" id="KW-1185">Reference proteome</keyword>
<reference evidence="4 5" key="1">
    <citation type="journal article" date="2018" name="G3 (Bethesda)">
        <title>Phylogenetic and Phylogenomic Definition of Rhizopus Species.</title>
        <authorList>
            <person name="Gryganskyi A.P."/>
            <person name="Golan J."/>
            <person name="Dolatabadi S."/>
            <person name="Mondo S."/>
            <person name="Robb S."/>
            <person name="Idnurm A."/>
            <person name="Muszewska A."/>
            <person name="Steczkiewicz K."/>
            <person name="Masonjones S."/>
            <person name="Liao H.L."/>
            <person name="Gajdeczka M.T."/>
            <person name="Anike F."/>
            <person name="Vuek A."/>
            <person name="Anishchenko I.M."/>
            <person name="Voigt K."/>
            <person name="de Hoog G.S."/>
            <person name="Smith M.E."/>
            <person name="Heitman J."/>
            <person name="Vilgalys R."/>
            <person name="Stajich J.E."/>
        </authorList>
    </citation>
    <scope>NUCLEOTIDE SEQUENCE [LARGE SCALE GENOMIC DNA]</scope>
    <source>
        <strain evidence="4 5">LSU 92-RS-03</strain>
    </source>
</reference>
<dbReference type="GO" id="GO:0004553">
    <property type="term" value="F:hydrolase activity, hydrolyzing O-glycosyl compounds"/>
    <property type="evidence" value="ECO:0007669"/>
    <property type="project" value="InterPro"/>
</dbReference>
<feature type="signal peptide" evidence="2">
    <location>
        <begin position="1"/>
        <end position="18"/>
    </location>
</feature>
<dbReference type="OrthoDB" id="4781at2759"/>
<dbReference type="InterPro" id="IPR013320">
    <property type="entry name" value="ConA-like_dom_sf"/>
</dbReference>
<name>A0A367IYE9_RHIST</name>
<feature type="domain" description="GH16" evidence="3">
    <location>
        <begin position="40"/>
        <end position="213"/>
    </location>
</feature>
<dbReference type="GO" id="GO:0005975">
    <property type="term" value="P:carbohydrate metabolic process"/>
    <property type="evidence" value="ECO:0007669"/>
    <property type="project" value="InterPro"/>
</dbReference>